<dbReference type="AlphaFoldDB" id="A0A1X0NQ51"/>
<dbReference type="PANTHER" id="PTHR47939">
    <property type="entry name" value="MEMBRANE-ASSOCIATED SALT-INDUCIBLE PROTEIN-LIKE"/>
    <property type="match status" value="1"/>
</dbReference>
<evidence type="ECO:0000256" key="2">
    <source>
        <dbReference type="PROSITE-ProRule" id="PRU00708"/>
    </source>
</evidence>
<gene>
    <name evidence="4" type="ORF">TM35_000261830</name>
</gene>
<dbReference type="EMBL" id="NBCO01000026">
    <property type="protein sequence ID" value="ORC86731.1"/>
    <property type="molecule type" value="Genomic_DNA"/>
</dbReference>
<dbReference type="Gene3D" id="1.25.40.10">
    <property type="entry name" value="Tetratricopeptide repeat domain"/>
    <property type="match status" value="1"/>
</dbReference>
<dbReference type="GeneID" id="39987700"/>
<feature type="compositionally biased region" description="Basic and acidic residues" evidence="3">
    <location>
        <begin position="88"/>
        <end position="112"/>
    </location>
</feature>
<dbReference type="Pfam" id="PF01535">
    <property type="entry name" value="PPR"/>
    <property type="match status" value="1"/>
</dbReference>
<dbReference type="PANTHER" id="PTHR47939:SF13">
    <property type="entry name" value="OS03G0201400 PROTEIN"/>
    <property type="match status" value="1"/>
</dbReference>
<reference evidence="4 5" key="1">
    <citation type="submission" date="2017-03" db="EMBL/GenBank/DDBJ databases">
        <title>An alternative strategy for trypanosome survival in the mammalian bloodstream revealed through genome and transcriptome analysis of the ubiquitous bovine parasite Trypanosoma (Megatrypanum) theileri.</title>
        <authorList>
            <person name="Kelly S."/>
            <person name="Ivens A."/>
            <person name="Mott A."/>
            <person name="O'Neill E."/>
            <person name="Emms D."/>
            <person name="Macleod O."/>
            <person name="Voorheis P."/>
            <person name="Matthews J."/>
            <person name="Matthews K."/>
            <person name="Carrington M."/>
        </authorList>
    </citation>
    <scope>NUCLEOTIDE SEQUENCE [LARGE SCALE GENOMIC DNA]</scope>
    <source>
        <strain evidence="4">Edinburgh</strain>
    </source>
</reference>
<dbReference type="RefSeq" id="XP_028880797.1">
    <property type="nucleotide sequence ID" value="XM_029027920.1"/>
</dbReference>
<dbReference type="Proteomes" id="UP000192257">
    <property type="component" value="Unassembled WGS sequence"/>
</dbReference>
<accession>A0A1X0NQ51</accession>
<evidence type="ECO:0000313" key="5">
    <source>
        <dbReference type="Proteomes" id="UP000192257"/>
    </source>
</evidence>
<dbReference type="OrthoDB" id="185373at2759"/>
<dbReference type="PROSITE" id="PS51375">
    <property type="entry name" value="PPR"/>
    <property type="match status" value="1"/>
</dbReference>
<name>A0A1X0NQ51_9TRYP</name>
<dbReference type="STRING" id="67003.A0A1X0NQ51"/>
<evidence type="ECO:0000256" key="1">
    <source>
        <dbReference type="ARBA" id="ARBA00022737"/>
    </source>
</evidence>
<dbReference type="VEuPathDB" id="TriTrypDB:TM35_000261830"/>
<dbReference type="InterPro" id="IPR050667">
    <property type="entry name" value="PPR-containing_protein"/>
</dbReference>
<evidence type="ECO:0000256" key="3">
    <source>
        <dbReference type="SAM" id="MobiDB-lite"/>
    </source>
</evidence>
<feature type="repeat" description="PPR" evidence="2">
    <location>
        <begin position="448"/>
        <end position="482"/>
    </location>
</feature>
<keyword evidence="1" id="KW-0677">Repeat</keyword>
<proteinExistence type="predicted"/>
<keyword evidence="5" id="KW-1185">Reference proteome</keyword>
<comment type="caution">
    <text evidence="4">The sequence shown here is derived from an EMBL/GenBank/DDBJ whole genome shotgun (WGS) entry which is preliminary data.</text>
</comment>
<sequence length="498" mass="57163">MMWRRFLRTAFEQPFCAWRSVVHIPYGGTVDEQVTFVKSEIRSLPQQRRRPVRMATYRHMENDSPNMKMETTAVSMGVQQDGVFKQEQSSRHSFENAKEQEQQQQHPQEKDMAVHDPATVVTLDSRRRKLHLSPVQRELVWNARRREYQQLLVRIVTCLESHLAPIEKCHALLALHEEVIVKRIRLRVDTYEDIFHVFYAVATLGTSAPALAEEDVVDRHLTSSSSLLPTEFANATVAASSLLAGPLLQSLWSMYRYMIDSGTNPTPRVVQYVMGILERYSKKDAIVEARAHSLMMDLDRFHLTPTEYTIAAYIGVCDWNGVMHLAVARVTDYRTRHERQASAGIYARLLFGLIHNHQYDEALSCMTTIDSVAVTPHLLNAVLNTARHSRDPLSAFTLYKSVMGRQGNSIAPNSHTISILLESMRSTGCYDEVDFLLREMRRFRVKGNSRTLNKLLEVFLKLGRNKEAIALFKTMDNKGVVVFDEFRRKCEERLSSSC</sequence>
<feature type="region of interest" description="Disordered" evidence="3">
    <location>
        <begin position="85"/>
        <end position="112"/>
    </location>
</feature>
<protein>
    <submittedName>
        <fullName evidence="4">Uncharacterized protein</fullName>
    </submittedName>
</protein>
<dbReference type="InterPro" id="IPR011990">
    <property type="entry name" value="TPR-like_helical_dom_sf"/>
</dbReference>
<dbReference type="InterPro" id="IPR002885">
    <property type="entry name" value="PPR_rpt"/>
</dbReference>
<organism evidence="4 5">
    <name type="scientific">Trypanosoma theileri</name>
    <dbReference type="NCBI Taxonomy" id="67003"/>
    <lineage>
        <taxon>Eukaryota</taxon>
        <taxon>Discoba</taxon>
        <taxon>Euglenozoa</taxon>
        <taxon>Kinetoplastea</taxon>
        <taxon>Metakinetoplastina</taxon>
        <taxon>Trypanosomatida</taxon>
        <taxon>Trypanosomatidae</taxon>
        <taxon>Trypanosoma</taxon>
    </lineage>
</organism>
<evidence type="ECO:0000313" key="4">
    <source>
        <dbReference type="EMBL" id="ORC86731.1"/>
    </source>
</evidence>